<dbReference type="Proteomes" id="UP000492821">
    <property type="component" value="Unassembled WGS sequence"/>
</dbReference>
<feature type="active site" description="Nucleophile" evidence="7">
    <location>
        <position position="232"/>
    </location>
</feature>
<reference evidence="9" key="1">
    <citation type="journal article" date="2013" name="Genetics">
        <title>The draft genome and transcriptome of Panagrellus redivivus are shaped by the harsh demands of a free-living lifestyle.</title>
        <authorList>
            <person name="Srinivasan J."/>
            <person name="Dillman A.R."/>
            <person name="Macchietto M.G."/>
            <person name="Heikkinen L."/>
            <person name="Lakso M."/>
            <person name="Fracchia K.M."/>
            <person name="Antoshechkin I."/>
            <person name="Mortazavi A."/>
            <person name="Wong G."/>
            <person name="Sternberg P.W."/>
        </authorList>
    </citation>
    <scope>NUCLEOTIDE SEQUENCE [LARGE SCALE GENOMIC DNA]</scope>
    <source>
        <strain evidence="9">MT8872</strain>
    </source>
</reference>
<protein>
    <recommendedName>
        <fullName evidence="6">Epoxide hydrolase</fullName>
        <ecNumber evidence="6">3.3.2.9</ecNumber>
    </recommendedName>
</protein>
<dbReference type="InterPro" id="IPR029058">
    <property type="entry name" value="AB_hydrolase_fold"/>
</dbReference>
<name>A0A7E4VPK6_PANRE</name>
<dbReference type="Gene3D" id="3.40.50.1820">
    <property type="entry name" value="alpha/beta hydrolase"/>
    <property type="match status" value="1"/>
</dbReference>
<evidence type="ECO:0000256" key="4">
    <source>
        <dbReference type="ARBA" id="ARBA00022797"/>
    </source>
</evidence>
<comment type="subcellular location">
    <subcellularLocation>
        <location evidence="6">Endoplasmic reticulum membrane</location>
    </subcellularLocation>
    <subcellularLocation>
        <location evidence="2">Microsome membrane</location>
        <topology evidence="2">Single-pass membrane protein</topology>
    </subcellularLocation>
</comment>
<evidence type="ECO:0000256" key="2">
    <source>
        <dbReference type="ARBA" id="ARBA00004111"/>
    </source>
</evidence>
<evidence type="ECO:0000256" key="1">
    <source>
        <dbReference type="ARBA" id="ARBA00000221"/>
    </source>
</evidence>
<dbReference type="InterPro" id="IPR016292">
    <property type="entry name" value="Epoxide_hydrolase"/>
</dbReference>
<evidence type="ECO:0000313" key="9">
    <source>
        <dbReference type="Proteomes" id="UP000492821"/>
    </source>
</evidence>
<keyword evidence="4 6" id="KW-0058">Aromatic hydrocarbons catabolism</keyword>
<comment type="catalytic activity">
    <reaction evidence="1 6">
        <text>1-(4-methoxyphenyl)-N-methyl-N-[(3-methyloxetan-3-yl)methyl]methanamine + H2O = 2-{[(4-methoxybenzyl)(methyl)amino]methyl}-2-methylpropane-1,3-diol</text>
        <dbReference type="Rhea" id="RHEA:55764"/>
        <dbReference type="ChEBI" id="CHEBI:15377"/>
        <dbReference type="ChEBI" id="CHEBI:139161"/>
        <dbReference type="ChEBI" id="CHEBI:139164"/>
        <dbReference type="EC" id="3.3.2.9"/>
    </reaction>
</comment>
<feature type="domain" description="Epoxide hydrolase N-terminal" evidence="8">
    <location>
        <begin position="53"/>
        <end position="162"/>
    </location>
</feature>
<evidence type="ECO:0000313" key="10">
    <source>
        <dbReference type="WBParaSite" id="Pan_g23479.t1"/>
    </source>
</evidence>
<dbReference type="PRINTS" id="PR00412">
    <property type="entry name" value="EPOXHYDRLASE"/>
</dbReference>
<evidence type="ECO:0000256" key="3">
    <source>
        <dbReference type="ARBA" id="ARBA00010088"/>
    </source>
</evidence>
<evidence type="ECO:0000256" key="5">
    <source>
        <dbReference type="ARBA" id="ARBA00022801"/>
    </source>
</evidence>
<dbReference type="PANTHER" id="PTHR21661:SF35">
    <property type="entry name" value="EPOXIDE HYDROLASE"/>
    <property type="match status" value="1"/>
</dbReference>
<dbReference type="WBParaSite" id="Pan_g23479.t1">
    <property type="protein sequence ID" value="Pan_g23479.t1"/>
    <property type="gene ID" value="Pan_g23479"/>
</dbReference>
<dbReference type="InterPro" id="IPR000639">
    <property type="entry name" value="Epox_hydrolase-like"/>
</dbReference>
<accession>A0A7E4VPK6</accession>
<comment type="catalytic activity">
    <reaction evidence="6">
        <text>cis-stilbene oxide + H2O = (1R,2R)-hydrobenzoin</text>
        <dbReference type="Rhea" id="RHEA:23900"/>
        <dbReference type="ChEBI" id="CHEBI:15377"/>
        <dbReference type="ChEBI" id="CHEBI:50004"/>
        <dbReference type="ChEBI" id="CHEBI:50014"/>
        <dbReference type="EC" id="3.3.2.9"/>
    </reaction>
</comment>
<dbReference type="EC" id="3.3.2.9" evidence="6"/>
<feature type="active site" description="Proton acceptor" evidence="7">
    <location>
        <position position="434"/>
    </location>
</feature>
<dbReference type="GO" id="GO:0005789">
    <property type="term" value="C:endoplasmic reticulum membrane"/>
    <property type="evidence" value="ECO:0007669"/>
    <property type="project" value="UniProtKB-SubCell"/>
</dbReference>
<dbReference type="PIRSF" id="PIRSF001112">
    <property type="entry name" value="Epoxide_hydrolase"/>
    <property type="match status" value="1"/>
</dbReference>
<keyword evidence="6" id="KW-0256">Endoplasmic reticulum</keyword>
<feature type="active site" description="Proton donor" evidence="7">
    <location>
        <position position="379"/>
    </location>
</feature>
<keyword evidence="5 6" id="KW-0378">Hydrolase</keyword>
<dbReference type="SUPFAM" id="SSF53474">
    <property type="entry name" value="alpha/beta-Hydrolases"/>
    <property type="match status" value="1"/>
</dbReference>
<reference evidence="10" key="2">
    <citation type="submission" date="2020-10" db="UniProtKB">
        <authorList>
            <consortium name="WormBaseParasite"/>
        </authorList>
    </citation>
    <scope>IDENTIFICATION</scope>
</reference>
<dbReference type="GO" id="GO:0033961">
    <property type="term" value="F:cis-stilbene-oxide hydrolase activity"/>
    <property type="evidence" value="ECO:0007669"/>
    <property type="project" value="UniProtKB-UniRule"/>
</dbReference>
<evidence type="ECO:0000259" key="8">
    <source>
        <dbReference type="Pfam" id="PF06441"/>
    </source>
</evidence>
<keyword evidence="9" id="KW-1185">Reference proteome</keyword>
<dbReference type="InterPro" id="IPR010497">
    <property type="entry name" value="Epoxide_hydro_N"/>
</dbReference>
<dbReference type="GO" id="GO:0097176">
    <property type="term" value="P:epoxide metabolic process"/>
    <property type="evidence" value="ECO:0007669"/>
    <property type="project" value="TreeGrafter"/>
</dbReference>
<dbReference type="Pfam" id="PF06441">
    <property type="entry name" value="EHN"/>
    <property type="match status" value="1"/>
</dbReference>
<proteinExistence type="inferred from homology"/>
<dbReference type="PANTHER" id="PTHR21661">
    <property type="entry name" value="EPOXIDE HYDROLASE 1-RELATED"/>
    <property type="match status" value="1"/>
</dbReference>
<comment type="similarity">
    <text evidence="3 6">Belongs to the peptidase S33 family.</text>
</comment>
<sequence length="468" mass="53143">MGVKLVIFFIAAIGAVLAYFFSGYGLTGNGKYEFPHDGYFGPGDKKNDSVKILPFKIDIKDTAIQDLKLRLKSSRIGHHQLEDVPDFSYGFNQKYLLKIKDYWLKSYDWRAAEAKLNSFPQFLTEIEGLKIHFLDVPPPSGKYPNVVPLLLVHGWPGNVYEFHKIIDMLTDPAKHSLGFSLAFHVIAPSIPGYGFSEQPHKKGFNHIAAARVFRKLMKNRLKFNHYVAQGGDWGSIIVSTLAKMFPEDLLGVHLNMFPSSTRDPIAIAKNLVYSIWPSLFFKDSRFSTWNYIEYYKFFLRESGYMHIQATKPDTVGVGLNDSPIGLAAYILEKFSTWTHPEYVWHPDGGLTKKYTLDELLTIVSIYWFEGNIVSSQRFYKEIISGGPQAIDKKYISVPTGYAAFMRDLIVPPPFELIRKTANFTHVTYIDEGGHFAALEEPTILAKHVLDFVSGLDFIAHPNHDHDTA</sequence>
<dbReference type="AlphaFoldDB" id="A0A7E4VPK6"/>
<organism evidence="9 10">
    <name type="scientific">Panagrellus redivivus</name>
    <name type="common">Microworm</name>
    <dbReference type="NCBI Taxonomy" id="6233"/>
    <lineage>
        <taxon>Eukaryota</taxon>
        <taxon>Metazoa</taxon>
        <taxon>Ecdysozoa</taxon>
        <taxon>Nematoda</taxon>
        <taxon>Chromadorea</taxon>
        <taxon>Rhabditida</taxon>
        <taxon>Tylenchina</taxon>
        <taxon>Panagrolaimomorpha</taxon>
        <taxon>Panagrolaimoidea</taxon>
        <taxon>Panagrolaimidae</taxon>
        <taxon>Panagrellus</taxon>
    </lineage>
</organism>
<keyword evidence="6" id="KW-0472">Membrane</keyword>
<evidence type="ECO:0000256" key="7">
    <source>
        <dbReference type="PIRSR" id="PIRSR001112-1"/>
    </source>
</evidence>
<evidence type="ECO:0000256" key="6">
    <source>
        <dbReference type="PIRNR" id="PIRNR001112"/>
    </source>
</evidence>